<evidence type="ECO:0000256" key="9">
    <source>
        <dbReference type="ARBA" id="ARBA00023219"/>
    </source>
</evidence>
<comment type="miscellaneous">
    <text evidence="11">All late proteins expressed from the major late promoter are produced by alternative splicing and alternative polyadenylation of the same gene giving rise to non-overlapping ORFs. A leader sequence is present in the N-terminus of all these mRNAs and is recognized by the viral shutoff protein to provide expression although conventional translation via ribosome scanning from the cap has been shut off in the host cell.</text>
</comment>
<dbReference type="GeneID" id="27246325"/>
<dbReference type="Proteomes" id="UP000155737">
    <property type="component" value="Segment"/>
</dbReference>
<feature type="site" description="Cleavage; by viral protease" evidence="11">
    <location>
        <begin position="554"/>
        <end position="555"/>
    </location>
</feature>
<evidence type="ECO:0000256" key="4">
    <source>
        <dbReference type="ARBA" id="ARBA00022562"/>
    </source>
</evidence>
<evidence type="ECO:0000256" key="12">
    <source>
        <dbReference type="SAM" id="MobiDB-lite"/>
    </source>
</evidence>
<protein>
    <recommendedName>
        <fullName evidence="11">Pre-hexon-linking protein IIIa</fullName>
    </recommendedName>
    <alternativeName>
        <fullName evidence="11">Capsid vertex-specific component IIIa</fullName>
        <shortName evidence="11">CVSC</shortName>
    </alternativeName>
    <alternativeName>
        <fullName evidence="11">Protein IIIa</fullName>
    </alternativeName>
    <alternativeName>
        <fullName evidence="11">pIIIa</fullName>
    </alternativeName>
    <component>
        <recommendedName>
            <fullName evidence="11">Hexon-linking protein IIIa</fullName>
        </recommendedName>
    </component>
</protein>
<evidence type="ECO:0000256" key="3">
    <source>
        <dbReference type="ARBA" id="ARBA00022561"/>
    </source>
</evidence>
<feature type="chain" id="PRO_5023286029" description="Pre-hexon-linking protein IIIa" evidence="11">
    <location>
        <begin position="1"/>
        <end position="570"/>
    </location>
</feature>
<feature type="region of interest" description="Peripentonal hexon-tethering domain" evidence="11">
    <location>
        <begin position="1"/>
        <end position="105"/>
    </location>
</feature>
<evidence type="ECO:0000256" key="11">
    <source>
        <dbReference type="HAMAP-Rule" id="MF_04047"/>
    </source>
</evidence>
<keyword evidence="2 11" id="KW-0597">Phosphoprotein</keyword>
<evidence type="ECO:0000256" key="8">
    <source>
        <dbReference type="ARBA" id="ARBA00023093"/>
    </source>
</evidence>
<dbReference type="GO" id="GO:0042025">
    <property type="term" value="C:host cell nucleus"/>
    <property type="evidence" value="ECO:0007669"/>
    <property type="project" value="UniProtKB-SubCell"/>
</dbReference>
<feature type="region of interest" description="Disordered" evidence="12">
    <location>
        <begin position="516"/>
        <end position="570"/>
    </location>
</feature>
<keyword evidence="5 11" id="KW-1188">Viral release from host cell</keyword>
<feature type="modified residue" description="Phosphoserine; by host" evidence="11">
    <location>
        <position position="455"/>
    </location>
</feature>
<dbReference type="Pfam" id="PF02455">
    <property type="entry name" value="Hex_IIIa"/>
    <property type="match status" value="1"/>
</dbReference>
<keyword evidence="8 11" id="KW-1232">Capsid decoration protein</keyword>
<dbReference type="RefSeq" id="YP_009246350.1">
    <property type="nucleotide sequence ID" value="NC_029898.1"/>
</dbReference>
<reference evidence="13 14" key="1">
    <citation type="journal article" date="2016" name="J. Gen. Virol.">
        <title>Novel bat adenoviruses with an extremely large E3 gene.</title>
        <authorList>
            <person name="Tan B."/>
            <person name="Yang X.L."/>
            <person name="Ge X.Y."/>
            <person name="Peng C."/>
            <person name="Zhang Y.Z."/>
            <person name="Zhang L.B."/>
            <person name="Shi Z.L."/>
        </authorList>
    </citation>
    <scope>NUCLEOTIDE SEQUENCE [LARGE SCALE GENOMIC DNA]</scope>
    <source>
        <strain evidence="13">WIV9</strain>
    </source>
</reference>
<dbReference type="GO" id="GO:0098021">
    <property type="term" value="C:viral capsid, decoration"/>
    <property type="evidence" value="ECO:0007669"/>
    <property type="project" value="UniProtKB-UniRule"/>
</dbReference>
<keyword evidence="3 11" id="KW-0167">Capsid protein</keyword>
<feature type="modified residue" description="Phosphoserine; by host" evidence="11">
    <location>
        <position position="482"/>
    </location>
</feature>
<dbReference type="InterPro" id="IPR003479">
    <property type="entry name" value="Hex_IIIa"/>
</dbReference>
<comment type="subcellular location">
    <subcellularLocation>
        <location evidence="11">Virion</location>
    </subcellularLocation>
    <subcellularLocation>
        <location evidence="11">Host nucleus</location>
    </subcellularLocation>
    <text evidence="11">Surrounds the border of each facet on the capsid exterior. Present in around 60 copies per virion.</text>
</comment>
<feature type="modified residue" description="Phosphoserine; by host" evidence="11">
    <location>
        <position position="494"/>
    </location>
</feature>
<comment type="function">
    <text evidence="11">Structural component of the virion that acts as a cement protein on the capsid exterior which mediates the interactions between the hexons, including the peripentonal hexons, and reaches all the way to the penton vertices. Two hexon linking proteins IIIa, one from each facet, stabilize the unique edge interface between a pair of facets. As the virus enters the host cell, hexon linking proteins IIIa are shed concomitant with virion acidification in the endosome. During virus assembly, seems to play a role in the serotype specificity of the packaging of viral DNA via its interaction with packaging protein 3.</text>
</comment>
<dbReference type="KEGG" id="vg:27246325"/>
<proteinExistence type="evidence at transcript level"/>
<comment type="caution">
    <text evidence="11">Lacks conserved residue(s) required for the propagation of feature annotation.</text>
</comment>
<dbReference type="HAMAP" id="MF_04047">
    <property type="entry name" value="ADV_CAP3"/>
    <property type="match status" value="1"/>
</dbReference>
<feature type="modified residue" description="Phosphothreonine; by host" evidence="11">
    <location>
        <position position="273"/>
    </location>
</feature>
<dbReference type="EMBL" id="KT698853">
    <property type="protein sequence ID" value="AMB43052.1"/>
    <property type="molecule type" value="Genomic_DNA"/>
</dbReference>
<evidence type="ECO:0000256" key="6">
    <source>
        <dbReference type="ARBA" id="ARBA00022844"/>
    </source>
</evidence>
<comment type="PTM">
    <text evidence="11">Cleaved near the C-terminus by the viral protease during virion maturation to form the mature protein.</text>
</comment>
<keyword evidence="6 11" id="KW-0946">Virion</keyword>
<dbReference type="OrthoDB" id="1411at10239"/>
<evidence type="ECO:0000256" key="7">
    <source>
        <dbReference type="ARBA" id="ARBA00022921"/>
    </source>
</evidence>
<keyword evidence="4 11" id="KW-1048">Host nucleus</keyword>
<evidence type="ECO:0000256" key="5">
    <source>
        <dbReference type="ARBA" id="ARBA00022612"/>
    </source>
</evidence>
<name>A0A163HI50_9ADEN</name>
<comment type="subunit">
    <text evidence="10 11">Interacts with hexon proteins; this interaction tethers the peripentonal hexons to hexons situated in the facet. Interacts with the penton protein (via N-terminus). Interacts with packaging protein 3; this interaction is required to promote correct genome packaging.</text>
</comment>
<dbReference type="Gene3D" id="1.20.120.1500">
    <property type="entry name" value="Pre-hexon-linking protein IIIa"/>
    <property type="match status" value="1"/>
</dbReference>
<evidence type="ECO:0000313" key="13">
    <source>
        <dbReference type="EMBL" id="AMB43052.1"/>
    </source>
</evidence>
<feature type="compositionally biased region" description="Basic and acidic residues" evidence="12">
    <location>
        <begin position="524"/>
        <end position="545"/>
    </location>
</feature>
<keyword evidence="14" id="KW-1185">Reference proteome</keyword>
<feature type="compositionally biased region" description="Low complexity" evidence="12">
    <location>
        <begin position="434"/>
        <end position="453"/>
    </location>
</feature>
<organism evidence="13 14">
    <name type="scientific">Bat mastadenovirus WIV9</name>
    <dbReference type="NCBI Taxonomy" id="1788436"/>
    <lineage>
        <taxon>Viruses</taxon>
        <taxon>Varidnaviria</taxon>
        <taxon>Bamfordvirae</taxon>
        <taxon>Preplasmiviricota</taxon>
        <taxon>Polisuviricotina</taxon>
        <taxon>Pharingeaviricetes</taxon>
        <taxon>Rowavirales</taxon>
        <taxon>Adenoviridae</taxon>
        <taxon>Mastadenovirus</taxon>
        <taxon>Mastadenovirus rhinolopidae</taxon>
        <taxon>Bat mastadenovirus C</taxon>
    </lineage>
</organism>
<sequence length="570" mass="63377">MTSPNVNKINPVALAAAQSQPTADAGWSADIRRIFDLTINRPGFKNQPRANRFDAILEAVVPSRQDPTHEKVLAVVNALVQAHAVRADEAGQLYNALLHRVSRYNSMNVQTNLERLVTDVKDALGQRERNIRSNNLGSLVALNGFLATLPSVVERGQDSYVSFVSALKLMVSEVPQSEVYQSGPDFYFQTTRSGSQTVNLTKAFENLRQLWGVKAQQASGSAISSLLTPNTRLLLLLIAPFTDSVGIPRSTYIGHLLTLYRETLGQTQVAESTYQEITQVSRAFGEENADNLQATLNFLLTNRQQKLPTHYVLTEEEERVLRYVQQSVALFLMQDGATPSTALDRTAANFEPTMYAANRAFINRLMDYLHRAAAASPNYFTNVILNANWQPPQGFFTGDFEMPEPEEEAYAWDDINSSLASMSAQRQLRDKITASLPSLPSSRPSTPLSASRRGSLSDLGAAAPRELDPGSAGLNLERELESMFQDKDNNLVDSLTDKMARWKTYRNTQSELERLSNVNLRHPASGERRENADDGPRSLRDRDLSGHGLRRFAPSNPFGHLMPQGGRRRL</sequence>
<comment type="induction">
    <text evidence="11">Expressed in the late phase of the viral replicative cycle.</text>
</comment>
<feature type="region of interest" description="Binding to hexon-linking protein" evidence="11">
    <location>
        <begin position="137"/>
        <end position="250"/>
    </location>
</feature>
<dbReference type="InterPro" id="IPR043053">
    <property type="entry name" value="Hex_IIIa_N"/>
</dbReference>
<evidence type="ECO:0000256" key="10">
    <source>
        <dbReference type="ARBA" id="ARBA00046738"/>
    </source>
</evidence>
<keyword evidence="7 11" id="KW-0426">Late protein</keyword>
<feature type="region of interest" description="Disordered" evidence="12">
    <location>
        <begin position="434"/>
        <end position="472"/>
    </location>
</feature>
<accession>A0A163HI50</accession>
<evidence type="ECO:0000256" key="2">
    <source>
        <dbReference type="ARBA" id="ARBA00022553"/>
    </source>
</evidence>
<feature type="modified residue" description="Phosphoserine; by host" evidence="11">
    <location>
        <position position="224"/>
    </location>
</feature>
<evidence type="ECO:0000313" key="14">
    <source>
        <dbReference type="Proteomes" id="UP000155737"/>
    </source>
</evidence>
<evidence type="ECO:0000256" key="1">
    <source>
        <dbReference type="ARBA" id="ARBA00010762"/>
    </source>
</evidence>
<feature type="modified residue" description="Phosphoserine; by host" evidence="11">
    <location>
        <position position="445"/>
    </location>
</feature>
<keyword evidence="9 11" id="KW-0231">Viral genome packaging</keyword>
<feature type="chain" id="PRO_5023286028" description="Hexon-linking protein IIIa" evidence="11">
    <location>
        <begin position="1"/>
        <end position="554"/>
    </location>
</feature>
<feature type="propeptide" id="PRO_5011800739" evidence="11">
    <location>
        <begin position="555"/>
        <end position="570"/>
    </location>
</feature>
<feature type="modified residue" description="Phosphoserine; by host" evidence="11">
    <location>
        <position position="457"/>
    </location>
</feature>
<comment type="similarity">
    <text evidence="1 11">Belongs to the adenoviridae hexon-linking protein IIIa family.</text>
</comment>
<feature type="modified residue" description="Phosphoserine; by host" evidence="11">
    <location>
        <position position="471"/>
    </location>
</feature>